<dbReference type="eggNOG" id="ENOG5033FZH">
    <property type="taxonomic scope" value="Bacteria"/>
</dbReference>
<name>S9NXR5_CYSF2</name>
<reference evidence="2" key="1">
    <citation type="submission" date="2013-05" db="EMBL/GenBank/DDBJ databases">
        <title>Genome assembly of Cystobacter fuscus DSM 2262.</title>
        <authorList>
            <person name="Sharma G."/>
            <person name="Khatri I."/>
            <person name="Kaur C."/>
            <person name="Mayilraj S."/>
            <person name="Subramanian S."/>
        </authorList>
    </citation>
    <scope>NUCLEOTIDE SEQUENCE [LARGE SCALE GENOMIC DNA]</scope>
    <source>
        <strain evidence="2">DSM 2262</strain>
    </source>
</reference>
<feature type="region of interest" description="Disordered" evidence="1">
    <location>
        <begin position="207"/>
        <end position="232"/>
    </location>
</feature>
<dbReference type="AlphaFoldDB" id="S9NXR5"/>
<evidence type="ECO:0000256" key="1">
    <source>
        <dbReference type="SAM" id="MobiDB-lite"/>
    </source>
</evidence>
<keyword evidence="3" id="KW-1185">Reference proteome</keyword>
<evidence type="ECO:0000313" key="3">
    <source>
        <dbReference type="Proteomes" id="UP000011682"/>
    </source>
</evidence>
<evidence type="ECO:0000313" key="2">
    <source>
        <dbReference type="EMBL" id="EPX55641.1"/>
    </source>
</evidence>
<dbReference type="Proteomes" id="UP000011682">
    <property type="component" value="Unassembled WGS sequence"/>
</dbReference>
<dbReference type="EMBL" id="ANAH02000071">
    <property type="protein sequence ID" value="EPX55641.1"/>
    <property type="molecule type" value="Genomic_DNA"/>
</dbReference>
<feature type="region of interest" description="Disordered" evidence="1">
    <location>
        <begin position="1"/>
        <end position="25"/>
    </location>
</feature>
<accession>S9NXR5</accession>
<organism evidence="2 3">
    <name type="scientific">Cystobacter fuscus (strain ATCC 25194 / DSM 2262 / NBRC 100088 / M29)</name>
    <dbReference type="NCBI Taxonomy" id="1242864"/>
    <lineage>
        <taxon>Bacteria</taxon>
        <taxon>Pseudomonadati</taxon>
        <taxon>Myxococcota</taxon>
        <taxon>Myxococcia</taxon>
        <taxon>Myxococcales</taxon>
        <taxon>Cystobacterineae</taxon>
        <taxon>Archangiaceae</taxon>
        <taxon>Cystobacter</taxon>
    </lineage>
</organism>
<sequence>MERPASPADHALSLSAPPRHPAQPIPDLATVLATGERGDYAAAVRLGAALPEDQRGPALASVFGRWASQDRSAAATAALALTDTLARDIAWSAVVQQWAPADPATLASYASDLPPGAVRNIALDSALGHWLESDPPAAIAWVEALPSSPEDDVIVARIAQHPGLIGSQPELAIAWAEAIRDPVLRSRTLGTVVREWRDINPAAAEHYARTSPELTPGEREDILVGERFTPHP</sequence>
<protein>
    <submittedName>
        <fullName evidence="2">Uncharacterized protein</fullName>
    </submittedName>
</protein>
<proteinExistence type="predicted"/>
<gene>
    <name evidence="2" type="ORF">D187_009252</name>
</gene>
<comment type="caution">
    <text evidence="2">The sequence shown here is derived from an EMBL/GenBank/DDBJ whole genome shotgun (WGS) entry which is preliminary data.</text>
</comment>